<feature type="compositionally biased region" description="Gly residues" evidence="1">
    <location>
        <begin position="108"/>
        <end position="121"/>
    </location>
</feature>
<feature type="compositionally biased region" description="Polar residues" evidence="1">
    <location>
        <begin position="409"/>
        <end position="431"/>
    </location>
</feature>
<dbReference type="EMBL" id="MU071458">
    <property type="protein sequence ID" value="KAF5826038.1"/>
    <property type="molecule type" value="Genomic_DNA"/>
</dbReference>
<name>A0ABQ7FUF0_DUNSA</name>
<evidence type="ECO:0000256" key="1">
    <source>
        <dbReference type="SAM" id="MobiDB-lite"/>
    </source>
</evidence>
<feature type="compositionally biased region" description="Low complexity" evidence="1">
    <location>
        <begin position="449"/>
        <end position="461"/>
    </location>
</feature>
<comment type="caution">
    <text evidence="2">The sequence shown here is derived from an EMBL/GenBank/DDBJ whole genome shotgun (WGS) entry which is preliminary data.</text>
</comment>
<feature type="region of interest" description="Disordered" evidence="1">
    <location>
        <begin position="166"/>
        <end position="189"/>
    </location>
</feature>
<feature type="compositionally biased region" description="Low complexity" evidence="1">
    <location>
        <begin position="231"/>
        <end position="260"/>
    </location>
</feature>
<protein>
    <submittedName>
        <fullName evidence="2">Uncharacterized protein</fullName>
    </submittedName>
</protein>
<feature type="compositionally biased region" description="Gly residues" evidence="1">
    <location>
        <begin position="167"/>
        <end position="176"/>
    </location>
</feature>
<accession>A0ABQ7FUF0</accession>
<feature type="region of interest" description="Disordered" evidence="1">
    <location>
        <begin position="210"/>
        <end position="328"/>
    </location>
</feature>
<keyword evidence="3" id="KW-1185">Reference proteome</keyword>
<feature type="compositionally biased region" description="Basic residues" evidence="1">
    <location>
        <begin position="220"/>
        <end position="230"/>
    </location>
</feature>
<feature type="non-terminal residue" evidence="2">
    <location>
        <position position="1"/>
    </location>
</feature>
<feature type="compositionally biased region" description="Low complexity" evidence="1">
    <location>
        <begin position="280"/>
        <end position="290"/>
    </location>
</feature>
<gene>
    <name evidence="2" type="ORF">DUNSADRAFT_5266</name>
</gene>
<feature type="region of interest" description="Disordered" evidence="1">
    <location>
        <begin position="82"/>
        <end position="146"/>
    </location>
</feature>
<feature type="region of interest" description="Disordered" evidence="1">
    <location>
        <begin position="353"/>
        <end position="437"/>
    </location>
</feature>
<feature type="region of interest" description="Disordered" evidence="1">
    <location>
        <begin position="1"/>
        <end position="27"/>
    </location>
</feature>
<evidence type="ECO:0000313" key="3">
    <source>
        <dbReference type="Proteomes" id="UP000815325"/>
    </source>
</evidence>
<evidence type="ECO:0000313" key="2">
    <source>
        <dbReference type="EMBL" id="KAF5826038.1"/>
    </source>
</evidence>
<feature type="region of interest" description="Disordered" evidence="1">
    <location>
        <begin position="449"/>
        <end position="472"/>
    </location>
</feature>
<reference evidence="2" key="1">
    <citation type="submission" date="2017-08" db="EMBL/GenBank/DDBJ databases">
        <authorList>
            <person name="Polle J.E."/>
            <person name="Barry K."/>
            <person name="Cushman J."/>
            <person name="Schmutz J."/>
            <person name="Tran D."/>
            <person name="Hathwaick L.T."/>
            <person name="Yim W.C."/>
            <person name="Jenkins J."/>
            <person name="Mckie-Krisberg Z.M."/>
            <person name="Prochnik S."/>
            <person name="Lindquist E."/>
            <person name="Dockter R.B."/>
            <person name="Adam C."/>
            <person name="Molina H."/>
            <person name="Bunkerborg J."/>
            <person name="Jin E."/>
            <person name="Buchheim M."/>
            <person name="Magnuson J."/>
        </authorList>
    </citation>
    <scope>NUCLEOTIDE SEQUENCE</scope>
    <source>
        <strain evidence="2">CCAP 19/18</strain>
    </source>
</reference>
<feature type="compositionally biased region" description="Pro residues" evidence="1">
    <location>
        <begin position="395"/>
        <end position="404"/>
    </location>
</feature>
<sequence length="557" mass="56970">DTVPHKWLDDVEEDAEDNSIPNGPTSARKAAAAAAAAAAALLPHTAGGGGGNQSWGALSRSADLSLTDAHALDFLGSDAAHGGGGGMGSTRRCGNGGVPPKKRQRSIMGGGSSGQAGGSGGMAAAPARGGSGRVRGETRPGSAMGGGGGCDMALLLQAVESELTGGLEEGGAGKGGVEPLLPSSGTGEDAEVAAEEEMASVQGGTGVQLQGSAAALHTQHAQHTHVHPRAGRGAARRQQVALQREQQAAAAAAQLQQQQAWDESPHQQPQQHSRYAPHSAAAAAQRQQQQHAEEQQQGDAGSWSRCYHHQHQHHSQDGALNHARPPEPRSRLSIIEEAVGIRISSFALPLFHNQQPPQRHAPVPLDIPSPADHHPQPLLQQRHSLSSTPSASAPYEPPPAPIPVPTSSHGPSHNASAGAIDNSSSRSTPLQPSLGGPAAALHALGASEEGTLQQQQQQLPQRKPTWRPMPPSPALSAALSVLVSSPTLASLSSMPGVLAKAGNVNLFQAGPGAGKGAGSSQQQLTQSLSGLGHTYMPHWVPGLGVPMMHTTPHFAQN</sequence>
<proteinExistence type="predicted"/>
<organism evidence="2 3">
    <name type="scientific">Dunaliella salina</name>
    <name type="common">Green alga</name>
    <name type="synonym">Protococcus salinus</name>
    <dbReference type="NCBI Taxonomy" id="3046"/>
    <lineage>
        <taxon>Eukaryota</taxon>
        <taxon>Viridiplantae</taxon>
        <taxon>Chlorophyta</taxon>
        <taxon>core chlorophytes</taxon>
        <taxon>Chlorophyceae</taxon>
        <taxon>CS clade</taxon>
        <taxon>Chlamydomonadales</taxon>
        <taxon>Dunaliellaceae</taxon>
        <taxon>Dunaliella</taxon>
    </lineage>
</organism>
<dbReference type="Proteomes" id="UP000815325">
    <property type="component" value="Unassembled WGS sequence"/>
</dbReference>